<dbReference type="EnsemblMetazoa" id="XM_038206296.1">
    <property type="protein sequence ID" value="XP_038062224.1"/>
    <property type="gene ID" value="LOC119732665"/>
</dbReference>
<dbReference type="SUPFAM" id="SSF90096">
    <property type="entry name" value="Subunits of heterodimeric actin filament capping protein Capz"/>
    <property type="match status" value="1"/>
</dbReference>
<organism evidence="6 7">
    <name type="scientific">Patiria miniata</name>
    <name type="common">Bat star</name>
    <name type="synonym">Asterina miniata</name>
    <dbReference type="NCBI Taxonomy" id="46514"/>
    <lineage>
        <taxon>Eukaryota</taxon>
        <taxon>Metazoa</taxon>
        <taxon>Echinodermata</taxon>
        <taxon>Eleutherozoa</taxon>
        <taxon>Asterozoa</taxon>
        <taxon>Asteroidea</taxon>
        <taxon>Valvatacea</taxon>
        <taxon>Valvatida</taxon>
        <taxon>Asterinidae</taxon>
        <taxon>Patiria</taxon>
    </lineage>
</organism>
<dbReference type="InterPro" id="IPR042489">
    <property type="entry name" value="CapZ_alpha_1"/>
</dbReference>
<dbReference type="GO" id="GO:0008290">
    <property type="term" value="C:F-actin capping protein complex"/>
    <property type="evidence" value="ECO:0007669"/>
    <property type="project" value="UniProtKB-UniRule"/>
</dbReference>
<dbReference type="GO" id="GO:0051015">
    <property type="term" value="F:actin filament binding"/>
    <property type="evidence" value="ECO:0007669"/>
    <property type="project" value="TreeGrafter"/>
</dbReference>
<comment type="subunit">
    <text evidence="5">Heterodimer of an alpha and a beta subunit.</text>
</comment>
<name>A0A914AFS5_PATMI</name>
<dbReference type="GO" id="GO:0030036">
    <property type="term" value="P:actin cytoskeleton organization"/>
    <property type="evidence" value="ECO:0007669"/>
    <property type="project" value="TreeGrafter"/>
</dbReference>
<sequence>MADTDTISDAEKVRIASSFIRHIPPGEFNEVFNSVRALVRDDTLLKEKVVDAIAQYNNEQLTPCKVENETVLITEFGNLGGSRYLAPNQKKSFKYDHLKKESSDTDSHAVDETSEPWRVAMDKALAGHVKEHFPNGFYTIYGRSSGDSITLIVCIEDHKFSPHNFWNGRWRSQFSTTFSGPGSKSEIRGIMKTQVHYYEDGNVQLVSHKEVREQISIGDEAATAKAILNVIEKSENDYQSSMVEDYGVMSETTFKALRRQLPVTRSKIDWNKISDYKLGQELKGAEAD</sequence>
<dbReference type="Gene3D" id="3.30.1140.60">
    <property type="entry name" value="F-actin capping protein, alpha subunit"/>
    <property type="match status" value="1"/>
</dbReference>
<evidence type="ECO:0000256" key="3">
    <source>
        <dbReference type="ARBA" id="ARBA00022467"/>
    </source>
</evidence>
<evidence type="ECO:0000313" key="7">
    <source>
        <dbReference type="Proteomes" id="UP000887568"/>
    </source>
</evidence>
<dbReference type="GO" id="GO:0030863">
    <property type="term" value="C:cortical cytoskeleton"/>
    <property type="evidence" value="ECO:0007669"/>
    <property type="project" value="TreeGrafter"/>
</dbReference>
<dbReference type="AlphaFoldDB" id="A0A914AFS5"/>
<evidence type="ECO:0000256" key="5">
    <source>
        <dbReference type="RuleBase" id="RU365077"/>
    </source>
</evidence>
<dbReference type="OrthoDB" id="340550at2759"/>
<dbReference type="RefSeq" id="XP_038062224.1">
    <property type="nucleotide sequence ID" value="XM_038206296.1"/>
</dbReference>
<evidence type="ECO:0000256" key="4">
    <source>
        <dbReference type="ARBA" id="ARBA00023203"/>
    </source>
</evidence>
<keyword evidence="3 5" id="KW-0117">Actin capping</keyword>
<dbReference type="Proteomes" id="UP000887568">
    <property type="component" value="Unplaced"/>
</dbReference>
<dbReference type="InterPro" id="IPR002189">
    <property type="entry name" value="CapZ_alpha"/>
</dbReference>
<dbReference type="InterPro" id="IPR042276">
    <property type="entry name" value="CapZ_alpha/beta_2"/>
</dbReference>
<dbReference type="PROSITE" id="PS00748">
    <property type="entry name" value="F_ACTIN_CAPPING_A_1"/>
    <property type="match status" value="1"/>
</dbReference>
<dbReference type="Pfam" id="PF01267">
    <property type="entry name" value="F-actin_cap_A"/>
    <property type="match status" value="1"/>
</dbReference>
<keyword evidence="4 5" id="KW-0009">Actin-binding</keyword>
<dbReference type="InterPro" id="IPR017865">
    <property type="entry name" value="F-actin_cap_asu_CS"/>
</dbReference>
<dbReference type="FunFam" id="3.90.1150.210:FF:000003">
    <property type="entry name" value="F-actin-capping protein subunit alpha"/>
    <property type="match status" value="1"/>
</dbReference>
<keyword evidence="7" id="KW-1185">Reference proteome</keyword>
<dbReference type="PROSITE" id="PS00749">
    <property type="entry name" value="F_ACTIN_CAPPING_A_2"/>
    <property type="match status" value="1"/>
</dbReference>
<comment type="function">
    <text evidence="5">F-actin-capping proteins bind in a Ca(2+)-independent manner to the fast growing ends of actin filaments (barbed end) thereby blocking the exchange of subunits at these ends. Unlike other capping proteins (such as gelsolin and severin), these proteins do not sever actin filaments.</text>
</comment>
<dbReference type="GeneID" id="119732665"/>
<evidence type="ECO:0000313" key="6">
    <source>
        <dbReference type="EnsemblMetazoa" id="XP_038062224.1"/>
    </source>
</evidence>
<dbReference type="PRINTS" id="PR00191">
    <property type="entry name" value="FACTINCAPA"/>
</dbReference>
<accession>A0A914AFS5</accession>
<reference evidence="6" key="1">
    <citation type="submission" date="2022-11" db="UniProtKB">
        <authorList>
            <consortium name="EnsemblMetazoa"/>
        </authorList>
    </citation>
    <scope>IDENTIFICATION</scope>
</reference>
<dbReference type="PANTHER" id="PTHR10653">
    <property type="entry name" value="F-ACTIN-CAPPING PROTEIN SUBUNIT ALPHA"/>
    <property type="match status" value="1"/>
</dbReference>
<evidence type="ECO:0000256" key="1">
    <source>
        <dbReference type="ARBA" id="ARBA00010479"/>
    </source>
</evidence>
<dbReference type="Gene3D" id="3.90.1150.210">
    <property type="entry name" value="F-actin capping protein, beta subunit"/>
    <property type="match status" value="1"/>
</dbReference>
<dbReference type="PANTHER" id="PTHR10653:SF0">
    <property type="entry name" value="F-ACTIN-CAPPING PROTEIN SUBUNIT ALPHA"/>
    <property type="match status" value="1"/>
</dbReference>
<proteinExistence type="inferred from homology"/>
<dbReference type="InterPro" id="IPR037282">
    <property type="entry name" value="CapZ_alpha/beta"/>
</dbReference>
<dbReference type="GO" id="GO:0051016">
    <property type="term" value="P:barbed-end actin filament capping"/>
    <property type="evidence" value="ECO:0007669"/>
    <property type="project" value="UniProtKB-UniRule"/>
</dbReference>
<comment type="similarity">
    <text evidence="1 5">Belongs to the F-actin-capping protein alpha subunit family.</text>
</comment>
<protein>
    <recommendedName>
        <fullName evidence="2 5">F-actin-capping protein subunit alpha</fullName>
    </recommendedName>
</protein>
<evidence type="ECO:0000256" key="2">
    <source>
        <dbReference type="ARBA" id="ARBA00014038"/>
    </source>
</evidence>
<dbReference type="OMA" id="VACIEDH"/>